<organism evidence="1 2">
    <name type="scientific">Clohesyomyces aquaticus</name>
    <dbReference type="NCBI Taxonomy" id="1231657"/>
    <lineage>
        <taxon>Eukaryota</taxon>
        <taxon>Fungi</taxon>
        <taxon>Dikarya</taxon>
        <taxon>Ascomycota</taxon>
        <taxon>Pezizomycotina</taxon>
        <taxon>Dothideomycetes</taxon>
        <taxon>Pleosporomycetidae</taxon>
        <taxon>Pleosporales</taxon>
        <taxon>Lindgomycetaceae</taxon>
        <taxon>Clohesyomyces</taxon>
    </lineage>
</organism>
<gene>
    <name evidence="1" type="ORF">BCR34DRAFT_332658</name>
</gene>
<dbReference type="EMBL" id="MCFA01000064">
    <property type="protein sequence ID" value="ORY11091.1"/>
    <property type="molecule type" value="Genomic_DNA"/>
</dbReference>
<proteinExistence type="predicted"/>
<name>A0A1Y1ZLE8_9PLEO</name>
<sequence length="218" mass="24672">MTLVFGCRGCSSYRLSPAGVQKRYVPTIPPQKTNSIRRQVCLEVQTSANFPPRNNQRESWCECTKWLAALMHLSHPKTDRRRAYSGHQRERTLSSIARVVSCYRECCPLRARDCVISMVLSLMLLNTRRDSHSATICLWISAGCIDCMIAIPQHILKAISSGGRDNSNRLAAECPFAWRNYSSLARFTRQCQPAWNCRPHQSGCVGGSWTLSLWHSPV</sequence>
<dbReference type="AlphaFoldDB" id="A0A1Y1ZLE8"/>
<evidence type="ECO:0000313" key="2">
    <source>
        <dbReference type="Proteomes" id="UP000193144"/>
    </source>
</evidence>
<evidence type="ECO:0000313" key="1">
    <source>
        <dbReference type="EMBL" id="ORY11091.1"/>
    </source>
</evidence>
<dbReference type="Proteomes" id="UP000193144">
    <property type="component" value="Unassembled WGS sequence"/>
</dbReference>
<comment type="caution">
    <text evidence="1">The sequence shown here is derived from an EMBL/GenBank/DDBJ whole genome shotgun (WGS) entry which is preliminary data.</text>
</comment>
<accession>A0A1Y1ZLE8</accession>
<keyword evidence="2" id="KW-1185">Reference proteome</keyword>
<reference evidence="1 2" key="1">
    <citation type="submission" date="2016-07" db="EMBL/GenBank/DDBJ databases">
        <title>Pervasive Adenine N6-methylation of Active Genes in Fungi.</title>
        <authorList>
            <consortium name="DOE Joint Genome Institute"/>
            <person name="Mondo S.J."/>
            <person name="Dannebaum R.O."/>
            <person name="Kuo R.C."/>
            <person name="Labutti K."/>
            <person name="Haridas S."/>
            <person name="Kuo A."/>
            <person name="Salamov A."/>
            <person name="Ahrendt S.R."/>
            <person name="Lipzen A."/>
            <person name="Sullivan W."/>
            <person name="Andreopoulos W.B."/>
            <person name="Clum A."/>
            <person name="Lindquist E."/>
            <person name="Daum C."/>
            <person name="Ramamoorthy G.K."/>
            <person name="Gryganskyi A."/>
            <person name="Culley D."/>
            <person name="Magnuson J.K."/>
            <person name="James T.Y."/>
            <person name="O'Malley M.A."/>
            <person name="Stajich J.E."/>
            <person name="Spatafora J.W."/>
            <person name="Visel A."/>
            <person name="Grigoriev I.V."/>
        </authorList>
    </citation>
    <scope>NUCLEOTIDE SEQUENCE [LARGE SCALE GENOMIC DNA]</scope>
    <source>
        <strain evidence="1 2">CBS 115471</strain>
    </source>
</reference>
<protein>
    <submittedName>
        <fullName evidence="1">Uncharacterized protein</fullName>
    </submittedName>
</protein>